<dbReference type="InterPro" id="IPR012341">
    <property type="entry name" value="6hp_glycosidase-like_sf"/>
</dbReference>
<dbReference type="SUPFAM" id="SSF48208">
    <property type="entry name" value="Six-hairpin glycosidases"/>
    <property type="match status" value="1"/>
</dbReference>
<dbReference type="InterPro" id="IPR043757">
    <property type="entry name" value="DUF5703_N"/>
</dbReference>
<evidence type="ECO:0000313" key="4">
    <source>
        <dbReference type="Proteomes" id="UP000594759"/>
    </source>
</evidence>
<feature type="domain" description="DUF5703" evidence="2">
    <location>
        <begin position="58"/>
        <end position="337"/>
    </location>
</feature>
<dbReference type="EMBL" id="CP064939">
    <property type="protein sequence ID" value="QPH40203.1"/>
    <property type="molecule type" value="Genomic_DNA"/>
</dbReference>
<dbReference type="Pfam" id="PF18961">
    <property type="entry name" value="DUF5703_N"/>
    <property type="match status" value="1"/>
</dbReference>
<dbReference type="InterPro" id="IPR008928">
    <property type="entry name" value="6-hairpin_glycosidase_sf"/>
</dbReference>
<dbReference type="Gene3D" id="1.50.10.10">
    <property type="match status" value="1"/>
</dbReference>
<keyword evidence="1" id="KW-1133">Transmembrane helix</keyword>
<evidence type="ECO:0000259" key="2">
    <source>
        <dbReference type="Pfam" id="PF18961"/>
    </source>
</evidence>
<keyword evidence="1" id="KW-0812">Transmembrane</keyword>
<dbReference type="AlphaFoldDB" id="A0A7S9PZ67"/>
<proteinExistence type="predicted"/>
<evidence type="ECO:0000313" key="3">
    <source>
        <dbReference type="EMBL" id="QPH40203.1"/>
    </source>
</evidence>
<protein>
    <recommendedName>
        <fullName evidence="2">DUF5703 domain-containing protein</fullName>
    </recommendedName>
</protein>
<reference evidence="3 4" key="1">
    <citation type="submission" date="2020-11" db="EMBL/GenBank/DDBJ databases">
        <title>Pedobacter endophytica, an endophytic bacteria isolated form Carex pumila.</title>
        <authorList>
            <person name="Peng Y."/>
            <person name="Jiang L."/>
            <person name="Lee J."/>
        </authorList>
    </citation>
    <scope>NUCLEOTIDE SEQUENCE [LARGE SCALE GENOMIC DNA]</scope>
    <source>
        <strain evidence="3 4">JBR3-12</strain>
    </source>
</reference>
<name>A0A7S9PZ67_9SPHI</name>
<dbReference type="Gene3D" id="2.70.98.50">
    <property type="entry name" value="putative glycoside hydrolase family protein from bacillus halodurans"/>
    <property type="match status" value="1"/>
</dbReference>
<keyword evidence="1" id="KW-0472">Membrane</keyword>
<dbReference type="Proteomes" id="UP000594759">
    <property type="component" value="Chromosome"/>
</dbReference>
<feature type="transmembrane region" description="Helical" evidence="1">
    <location>
        <begin position="20"/>
        <end position="46"/>
    </location>
</feature>
<organism evidence="3 4">
    <name type="scientific">Pedobacter endophyticus</name>
    <dbReference type="NCBI Taxonomy" id="2789740"/>
    <lineage>
        <taxon>Bacteria</taxon>
        <taxon>Pseudomonadati</taxon>
        <taxon>Bacteroidota</taxon>
        <taxon>Sphingobacteriia</taxon>
        <taxon>Sphingobacteriales</taxon>
        <taxon>Sphingobacteriaceae</taxon>
        <taxon>Pedobacter</taxon>
    </lineage>
</organism>
<gene>
    <name evidence="3" type="ORF">IZT61_02670</name>
</gene>
<keyword evidence="4" id="KW-1185">Reference proteome</keyword>
<dbReference type="GO" id="GO:0005975">
    <property type="term" value="P:carbohydrate metabolic process"/>
    <property type="evidence" value="ECO:0007669"/>
    <property type="project" value="InterPro"/>
</dbReference>
<sequence length="788" mass="90054">MIYTTKKQRPTNILIKNLNILIYLMWSTISHLKIRSFFFMLFVFLWSTSTQAQQNVLWTSQSKNSAESMPVGGGDIGLNLWVERGEVYLYLSKSGTFDENNTLLKLGRVKLKLSPNPFAGETFKQELILNDGYAQISGTNGKLNAQINVWVDVFNPVIHLDVSSNQKITTEASYESWRFEDRITKGKENNQNSYKWAPQGIVKTRRDEIAFNNNAVQFYHQNKPETVFDVAVKQQGLEDRKSELMNPLKNLIFGGVMQGDNMVAAGNYTGTYLGTPFNGWTIKTKKPSNSAQITVALNTSKVGSIAIWERDLNKISRASNHKASIKWWNEYWKRSFIFIRSKDEAANQTAQNYQLFRYMLGCNAFGSYPTKFNGGLFTFDPKLTDSTLKYTPDFRNWGGGTHTAQNQRLVYWPMLKSGDFEMMKPQFDFYLHNLKNAEIRTEAAWGHQGASFTEQLENFGLPNPAEYGWKRPADFNKGMEHNAWLEYEWDTVLEFCMMILETERYNGNNIDEYLPLIASSLTFFKEHYTYLAKQRGAKSLDANGHLVLYPGSGAETYKMAYNSTSTIAALKTVLERLIERPGTAEKQKAAWSEMLKLIPPINFRTFDGHTTISPAKLWERINNTESPQLYPVYPWGLYGIGKPGLDTAINTFKYDTDVLKFRSHVGWKQDNIFAARLGLTDGAAKLTTAKMKDSGRRFPAFWGPGFDWTPDHNWGGSGMIGLQEMLMQVDSKKIYLFPAWPKDWDVHFKLHAPYKTIVEGKLKNGNLTDLKVVPEARRADVINMIGRE</sequence>
<accession>A0A7S9PZ67</accession>
<dbReference type="KEGG" id="pex:IZT61_02670"/>
<evidence type="ECO:0000256" key="1">
    <source>
        <dbReference type="SAM" id="Phobius"/>
    </source>
</evidence>